<reference evidence="6" key="3">
    <citation type="submission" date="2025-09" db="UniProtKB">
        <authorList>
            <consortium name="Ensembl"/>
        </authorList>
    </citation>
    <scope>IDENTIFICATION</scope>
</reference>
<gene>
    <name evidence="6" type="primary">AFF3</name>
</gene>
<reference evidence="6" key="1">
    <citation type="submission" date="2021-04" db="EMBL/GenBank/DDBJ databases">
        <authorList>
            <consortium name="Wellcome Sanger Institute Data Sharing"/>
        </authorList>
    </citation>
    <scope>NUCLEOTIDE SEQUENCE [LARGE SCALE GENOMIC DNA]</scope>
</reference>
<feature type="compositionally biased region" description="Polar residues" evidence="4">
    <location>
        <begin position="311"/>
        <end position="346"/>
    </location>
</feature>
<dbReference type="GO" id="GO:0005814">
    <property type="term" value="C:centriole"/>
    <property type="evidence" value="ECO:0007669"/>
    <property type="project" value="TreeGrafter"/>
</dbReference>
<feature type="compositionally biased region" description="Polar residues" evidence="4">
    <location>
        <begin position="269"/>
        <end position="288"/>
    </location>
</feature>
<comment type="subcellular location">
    <subcellularLocation>
        <location evidence="1">Cytoplasm</location>
        <location evidence="1">Cytoskeleton</location>
        <location evidence="1">Microtubule organizing center</location>
        <location evidence="1">Centrosome</location>
    </subcellularLocation>
</comment>
<keyword evidence="7" id="KW-1185">Reference proteome</keyword>
<feature type="region of interest" description="Disordered" evidence="4">
    <location>
        <begin position="802"/>
        <end position="827"/>
    </location>
</feature>
<evidence type="ECO:0000313" key="7">
    <source>
        <dbReference type="Proteomes" id="UP000265040"/>
    </source>
</evidence>
<protein>
    <recommendedName>
        <fullName evidence="5">ALMS motif domain-containing protein</fullName>
    </recommendedName>
</protein>
<proteinExistence type="predicted"/>
<dbReference type="Pfam" id="PF15309">
    <property type="entry name" value="ALMS_motif"/>
    <property type="match status" value="1"/>
</dbReference>
<feature type="compositionally biased region" description="Polar residues" evidence="4">
    <location>
        <begin position="507"/>
        <end position="521"/>
    </location>
</feature>
<keyword evidence="3" id="KW-0206">Cytoskeleton</keyword>
<feature type="region of interest" description="Disordered" evidence="4">
    <location>
        <begin position="207"/>
        <end position="238"/>
    </location>
</feature>
<dbReference type="AlphaFoldDB" id="A0A3Q1H1H6"/>
<dbReference type="GO" id="GO:0008017">
    <property type="term" value="F:microtubule binding"/>
    <property type="evidence" value="ECO:0007669"/>
    <property type="project" value="TreeGrafter"/>
</dbReference>
<evidence type="ECO:0000256" key="1">
    <source>
        <dbReference type="ARBA" id="ARBA00004300"/>
    </source>
</evidence>
<dbReference type="InParanoid" id="A0A3Q1H1H6"/>
<dbReference type="PANTHER" id="PTHR21553">
    <property type="entry name" value="ALMS1-RELATED"/>
    <property type="match status" value="1"/>
</dbReference>
<feature type="compositionally biased region" description="Low complexity" evidence="4">
    <location>
        <begin position="398"/>
        <end position="409"/>
    </location>
</feature>
<dbReference type="GeneTree" id="ENSGT00940000153123"/>
<evidence type="ECO:0000259" key="5">
    <source>
        <dbReference type="Pfam" id="PF15309"/>
    </source>
</evidence>
<feature type="compositionally biased region" description="Basic and acidic residues" evidence="4">
    <location>
        <begin position="730"/>
        <end position="739"/>
    </location>
</feature>
<evidence type="ECO:0000256" key="4">
    <source>
        <dbReference type="SAM" id="MobiDB-lite"/>
    </source>
</evidence>
<evidence type="ECO:0000256" key="3">
    <source>
        <dbReference type="ARBA" id="ARBA00023212"/>
    </source>
</evidence>
<feature type="region of interest" description="Disordered" evidence="4">
    <location>
        <begin position="119"/>
        <end position="143"/>
    </location>
</feature>
<feature type="domain" description="ALMS motif" evidence="5">
    <location>
        <begin position="766"/>
        <end position="889"/>
    </location>
</feature>
<feature type="region of interest" description="Disordered" evidence="4">
    <location>
        <begin position="1"/>
        <end position="21"/>
    </location>
</feature>
<feature type="region of interest" description="Disordered" evidence="4">
    <location>
        <begin position="269"/>
        <end position="298"/>
    </location>
</feature>
<feature type="region of interest" description="Disordered" evidence="4">
    <location>
        <begin position="398"/>
        <end position="428"/>
    </location>
</feature>
<dbReference type="Ensembl" id="ENSATET00000002076.3">
    <property type="protein sequence ID" value="ENSATEP00000002052.1"/>
    <property type="gene ID" value="ENSATEG00000001467.3"/>
</dbReference>
<sequence length="892" mass="98790">MTLRRPPAHLRRDPGWRRSGDESCWKSLILEDVLTPVARLPHAPRPQSAIEVGQLDHWLEHRQGMQSNPLTAKGHGHGPVFNKLTTSMPVLDKEETGHAWSQLRVPSFSRGSSSCGSSSQCDSLLGSQESLQTGPFPPPECRGSWERAHIEQAPKKEQPKVSYLAQVKTGWLPIQRRVMMLADACNHNQVKLKQPITPIFQKTQEIPTAQDGDLERSHTSRSASGANTGQAADHRSPIIKQMPEKLRFAANEGDRPASWQVLRRGWNTNRASALPGGSQSIELPTGASSDPDWKSPLMKTTSLEPLKHASLHQTASAEPWRPSTQLQGANNTDTYKSHASFNRTSSVQPLRATTPLCGTNHSSQPPHLQTSSAVTTLIPQNKAGFSSITISSRKVSRSASLPGSSSQSSEANSPLSAHETMEPHIRQVTVQRKATIVKVKEQRVMSSPALGTKREGTPTASHGLDTVVHRRKATIIKVTESYSSAKTERGTKHPEYRHSYTEGVYKDNSTWSRSQHTSEPFNHQLDSRGKLNHAVTPNTPTPDPEKNGATLHRSTLSLFLSNPPANRTAPSPSEVSPKAVGQRSDRRHRPLSWYGNVFEHTEPNNENVTQAAGRKWSFGLPQETDTNPVNSDSGFISPETAVKEAGQPVANNLEPNRGNAEDPEWRASPCLTLIKAPDPHSHQSREEVLALNAAAIIANIKLQRQLSKKKTQNGSEKESNASPQGNTVTDEGKSMKSRPDQCPVQRYSLPPAVFISLSHDPEGSPKTISLQEALQRSRPDFISRSQNRVQELERRTQGRRELATVKDPQSGAAVRQKRAHTTRSTTVKDNLLKPRDRAITGREIQLRSKQPPVDMKKRKEEEKKREVCLSNRQRVVLFKKKLLDQILQRSSN</sequence>
<evidence type="ECO:0000256" key="2">
    <source>
        <dbReference type="ARBA" id="ARBA00022490"/>
    </source>
</evidence>
<dbReference type="OMA" id="KWSFGPP"/>
<name>A0A3Q1H1H6_ANATE</name>
<feature type="region of interest" description="Disordered" evidence="4">
    <location>
        <begin position="707"/>
        <end position="745"/>
    </location>
</feature>
<feature type="compositionally biased region" description="Polar residues" evidence="4">
    <location>
        <begin position="220"/>
        <end position="230"/>
    </location>
</feature>
<dbReference type="InterPro" id="IPR029299">
    <property type="entry name" value="ALMS_motif"/>
</dbReference>
<organism evidence="6 7">
    <name type="scientific">Anabas testudineus</name>
    <name type="common">Climbing perch</name>
    <name type="synonym">Anthias testudineus</name>
    <dbReference type="NCBI Taxonomy" id="64144"/>
    <lineage>
        <taxon>Eukaryota</taxon>
        <taxon>Metazoa</taxon>
        <taxon>Chordata</taxon>
        <taxon>Craniata</taxon>
        <taxon>Vertebrata</taxon>
        <taxon>Euteleostomi</taxon>
        <taxon>Actinopterygii</taxon>
        <taxon>Neopterygii</taxon>
        <taxon>Teleostei</taxon>
        <taxon>Neoteleostei</taxon>
        <taxon>Acanthomorphata</taxon>
        <taxon>Anabantaria</taxon>
        <taxon>Anabantiformes</taxon>
        <taxon>Anabantoidei</taxon>
        <taxon>Anabantidae</taxon>
        <taxon>Anabas</taxon>
    </lineage>
</organism>
<keyword evidence="2" id="KW-0963">Cytoplasm</keyword>
<feature type="compositionally biased region" description="Polar residues" evidence="4">
    <location>
        <begin position="552"/>
        <end position="574"/>
    </location>
</feature>
<dbReference type="PANTHER" id="PTHR21553:SF24">
    <property type="entry name" value="(E2-INDEPENDENT) E3 UBIQUITIN-CONJUGATING ENZYME FATS"/>
    <property type="match status" value="1"/>
</dbReference>
<dbReference type="GO" id="GO:0046599">
    <property type="term" value="P:regulation of centriole replication"/>
    <property type="evidence" value="ECO:0007669"/>
    <property type="project" value="TreeGrafter"/>
</dbReference>
<feature type="compositionally biased region" description="Low complexity" evidence="4">
    <location>
        <begin position="119"/>
        <end position="128"/>
    </location>
</feature>
<feature type="region of interest" description="Disordered" evidence="4">
    <location>
        <begin position="507"/>
        <end position="588"/>
    </location>
</feature>
<accession>A0A3Q1H1H6</accession>
<feature type="region of interest" description="Disordered" evidence="4">
    <location>
        <begin position="310"/>
        <end position="346"/>
    </location>
</feature>
<dbReference type="GO" id="GO:0005813">
    <property type="term" value="C:centrosome"/>
    <property type="evidence" value="ECO:0007669"/>
    <property type="project" value="UniProtKB-SubCell"/>
</dbReference>
<dbReference type="GO" id="GO:0005829">
    <property type="term" value="C:cytosol"/>
    <property type="evidence" value="ECO:0007669"/>
    <property type="project" value="TreeGrafter"/>
</dbReference>
<dbReference type="OrthoDB" id="8899035at2759"/>
<evidence type="ECO:0000313" key="6">
    <source>
        <dbReference type="Ensembl" id="ENSATEP00000002052.1"/>
    </source>
</evidence>
<feature type="compositionally biased region" description="Basic and acidic residues" evidence="4">
    <location>
        <begin position="10"/>
        <end position="21"/>
    </location>
</feature>
<feature type="compositionally biased region" description="Polar residues" evidence="4">
    <location>
        <begin position="720"/>
        <end position="729"/>
    </location>
</feature>
<reference evidence="6" key="2">
    <citation type="submission" date="2025-08" db="UniProtKB">
        <authorList>
            <consortium name="Ensembl"/>
        </authorList>
    </citation>
    <scope>IDENTIFICATION</scope>
</reference>
<dbReference type="Proteomes" id="UP000265040">
    <property type="component" value="Chromosome 19"/>
</dbReference>